<proteinExistence type="predicted"/>
<organism evidence="1 2">
    <name type="scientific">Camellia lanceoleosa</name>
    <dbReference type="NCBI Taxonomy" id="1840588"/>
    <lineage>
        <taxon>Eukaryota</taxon>
        <taxon>Viridiplantae</taxon>
        <taxon>Streptophyta</taxon>
        <taxon>Embryophyta</taxon>
        <taxon>Tracheophyta</taxon>
        <taxon>Spermatophyta</taxon>
        <taxon>Magnoliopsida</taxon>
        <taxon>eudicotyledons</taxon>
        <taxon>Gunneridae</taxon>
        <taxon>Pentapetalae</taxon>
        <taxon>asterids</taxon>
        <taxon>Ericales</taxon>
        <taxon>Theaceae</taxon>
        <taxon>Camellia</taxon>
    </lineage>
</organism>
<protein>
    <submittedName>
        <fullName evidence="1">Uncharacterized protein</fullName>
    </submittedName>
</protein>
<gene>
    <name evidence="1" type="ORF">LOK49_LG11G00146</name>
</gene>
<dbReference type="EMBL" id="CM045769">
    <property type="protein sequence ID" value="KAI7993999.1"/>
    <property type="molecule type" value="Genomic_DNA"/>
</dbReference>
<evidence type="ECO:0000313" key="2">
    <source>
        <dbReference type="Proteomes" id="UP001060215"/>
    </source>
</evidence>
<reference evidence="1 2" key="1">
    <citation type="journal article" date="2022" name="Plant J.">
        <title>Chromosome-level genome of Camellia lanceoleosa provides a valuable resource for understanding genome evolution and self-incompatibility.</title>
        <authorList>
            <person name="Gong W."/>
            <person name="Xiao S."/>
            <person name="Wang L."/>
            <person name="Liao Z."/>
            <person name="Chang Y."/>
            <person name="Mo W."/>
            <person name="Hu G."/>
            <person name="Li W."/>
            <person name="Zhao G."/>
            <person name="Zhu H."/>
            <person name="Hu X."/>
            <person name="Ji K."/>
            <person name="Xiang X."/>
            <person name="Song Q."/>
            <person name="Yuan D."/>
            <person name="Jin S."/>
            <person name="Zhang L."/>
        </authorList>
    </citation>
    <scope>NUCLEOTIDE SEQUENCE [LARGE SCALE GENOMIC DNA]</scope>
    <source>
        <strain evidence="1">SQ_2022a</strain>
    </source>
</reference>
<name>A0ACC0FZ79_9ERIC</name>
<sequence>MYIYSYSCRPSPALHGDSAATDTTSHHTPVKDLPNQVNQAPDNMSSISRDLQVSEEQKARMEANRLKALERAAARPLLHKQLDCSLIRVFKLYYVL</sequence>
<keyword evidence="2" id="KW-1185">Reference proteome</keyword>
<accession>A0ACC0FZ79</accession>
<comment type="caution">
    <text evidence="1">The sequence shown here is derived from an EMBL/GenBank/DDBJ whole genome shotgun (WGS) entry which is preliminary data.</text>
</comment>
<dbReference type="Proteomes" id="UP001060215">
    <property type="component" value="Chromosome 12"/>
</dbReference>
<evidence type="ECO:0000313" key="1">
    <source>
        <dbReference type="EMBL" id="KAI7993999.1"/>
    </source>
</evidence>